<accession>A0ABP2STM8</accession>
<proteinExistence type="predicted"/>
<dbReference type="EMBL" id="AMQK01000004">
    <property type="protein sequence ID" value="EKS45903.1"/>
    <property type="molecule type" value="Genomic_DNA"/>
</dbReference>
<comment type="caution">
    <text evidence="1">The sequence shown here is derived from an EMBL/GenBank/DDBJ whole genome shotgun (WGS) entry which is preliminary data.</text>
</comment>
<organism evidence="1 2">
    <name type="scientific">Bartonella bacilliformis INS</name>
    <dbReference type="NCBI Taxonomy" id="1206782"/>
    <lineage>
        <taxon>Bacteria</taxon>
        <taxon>Pseudomonadati</taxon>
        <taxon>Pseudomonadota</taxon>
        <taxon>Alphaproteobacteria</taxon>
        <taxon>Hyphomicrobiales</taxon>
        <taxon>Bartonellaceae</taxon>
        <taxon>Bartonella</taxon>
    </lineage>
</organism>
<dbReference type="Proteomes" id="UP000009359">
    <property type="component" value="Unassembled WGS sequence"/>
</dbReference>
<sequence length="92" mass="10485">MLWLVVNAGRSLRRSMGCAFPSLSPLRTARRLINRGHSVSRRRKNGLPYDEARQALASHFTRLSNLDKSRLMTAEKSIIDARKKYENGSKTL</sequence>
<keyword evidence="2" id="KW-1185">Reference proteome</keyword>
<evidence type="ECO:0000313" key="1">
    <source>
        <dbReference type="EMBL" id="EKS45903.1"/>
    </source>
</evidence>
<evidence type="ECO:0000313" key="2">
    <source>
        <dbReference type="Proteomes" id="UP000009359"/>
    </source>
</evidence>
<gene>
    <name evidence="1" type="ORF">BbINS_01291</name>
</gene>
<protein>
    <submittedName>
        <fullName evidence="1">Uncharacterized protein</fullName>
    </submittedName>
</protein>
<reference evidence="1 2" key="1">
    <citation type="journal article" date="2013" name="Genome Announc.">
        <title>Whole Genome Sequencing and Comparative Analysis of Bartonella bacilliformis Strain INS, the Causative Agent of Carrion's Disease.</title>
        <authorList>
            <person name="Tarazona D."/>
            <person name="Padilla C."/>
            <person name="Caceres O."/>
            <person name="Montenegro J.D."/>
            <person name="Bailon H."/>
            <person name="Ventura G."/>
            <person name="Mendoza G."/>
            <person name="Anaya E."/>
            <person name="Guio H."/>
        </authorList>
    </citation>
    <scope>NUCLEOTIDE SEQUENCE [LARGE SCALE GENOMIC DNA]</scope>
    <source>
        <strain evidence="1 2">INS</strain>
    </source>
</reference>
<name>A0ABP2STM8_BARBA</name>